<reference evidence="1 2" key="2">
    <citation type="journal article" date="2021" name="Genomics">
        <title>High-quality reference genome for Clonorchis sinensis.</title>
        <authorList>
            <person name="Young N.D."/>
            <person name="Stroehlein A.J."/>
            <person name="Kinkar L."/>
            <person name="Wang T."/>
            <person name="Sohn W.M."/>
            <person name="Chang B.C.H."/>
            <person name="Kaur P."/>
            <person name="Weisz D."/>
            <person name="Dudchenko O."/>
            <person name="Aiden E.L."/>
            <person name="Korhonen P.K."/>
            <person name="Gasser R.B."/>
        </authorList>
    </citation>
    <scope>NUCLEOTIDE SEQUENCE [LARGE SCALE GENOMIC DNA]</scope>
    <source>
        <strain evidence="1">Cs-k2</strain>
    </source>
</reference>
<reference evidence="1 2" key="1">
    <citation type="journal article" date="2018" name="Biotechnol. Adv.">
        <title>Improved genomic resources and new bioinformatic workflow for the carcinogenic parasite Clonorchis sinensis: Biotechnological implications.</title>
        <authorList>
            <person name="Wang D."/>
            <person name="Korhonen P.K."/>
            <person name="Gasser R.B."/>
            <person name="Young N.D."/>
        </authorList>
    </citation>
    <scope>NUCLEOTIDE SEQUENCE [LARGE SCALE GENOMIC DNA]</scope>
    <source>
        <strain evidence="1">Cs-k2</strain>
    </source>
</reference>
<organism evidence="1 2">
    <name type="scientific">Clonorchis sinensis</name>
    <name type="common">Chinese liver fluke</name>
    <dbReference type="NCBI Taxonomy" id="79923"/>
    <lineage>
        <taxon>Eukaryota</taxon>
        <taxon>Metazoa</taxon>
        <taxon>Spiralia</taxon>
        <taxon>Lophotrochozoa</taxon>
        <taxon>Platyhelminthes</taxon>
        <taxon>Trematoda</taxon>
        <taxon>Digenea</taxon>
        <taxon>Opisthorchiida</taxon>
        <taxon>Opisthorchiata</taxon>
        <taxon>Opisthorchiidae</taxon>
        <taxon>Clonorchis</taxon>
    </lineage>
</organism>
<dbReference type="EMBL" id="NIRI02000056">
    <property type="protein sequence ID" value="KAG5446644.1"/>
    <property type="molecule type" value="Genomic_DNA"/>
</dbReference>
<evidence type="ECO:0000313" key="2">
    <source>
        <dbReference type="Proteomes" id="UP000286415"/>
    </source>
</evidence>
<evidence type="ECO:0000313" key="1">
    <source>
        <dbReference type="EMBL" id="KAG5446644.1"/>
    </source>
</evidence>
<gene>
    <name evidence="1" type="ORF">CSKR_203544</name>
</gene>
<accession>A0A8T1MB86</accession>
<proteinExistence type="predicted"/>
<protein>
    <submittedName>
        <fullName evidence="1">Uncharacterized protein</fullName>
    </submittedName>
</protein>
<sequence>MRPDIVGQSSRTAPQYLPVTLPLIPPSSFSGTQLLSSLCSVTWKRFHVIANELMACLTSNSPESIYKPPQIGPSSPNLATLFKDMYRLHFEAS</sequence>
<name>A0A8T1MB86_CLOSI</name>
<keyword evidence="2" id="KW-1185">Reference proteome</keyword>
<dbReference type="AlphaFoldDB" id="A0A8T1MB86"/>
<comment type="caution">
    <text evidence="1">The sequence shown here is derived from an EMBL/GenBank/DDBJ whole genome shotgun (WGS) entry which is preliminary data.</text>
</comment>
<dbReference type="Proteomes" id="UP000286415">
    <property type="component" value="Unassembled WGS sequence"/>
</dbReference>